<comment type="similarity">
    <text evidence="7">Belongs to the DNA polymerase HolA subunit family.</text>
</comment>
<dbReference type="EMBL" id="CP001827">
    <property type="protein sequence ID" value="ACZ61223.1"/>
    <property type="molecule type" value="Genomic_DNA"/>
</dbReference>
<evidence type="ECO:0000259" key="9">
    <source>
        <dbReference type="Pfam" id="PF06144"/>
    </source>
</evidence>
<dbReference type="GO" id="GO:0006261">
    <property type="term" value="P:DNA-templated DNA replication"/>
    <property type="evidence" value="ECO:0007669"/>
    <property type="project" value="TreeGrafter"/>
</dbReference>
<dbReference type="EC" id="2.7.7.7" evidence="1"/>
<dbReference type="Gene3D" id="3.40.50.300">
    <property type="entry name" value="P-loop containing nucleotide triphosphate hydrolases"/>
    <property type="match status" value="1"/>
</dbReference>
<protein>
    <recommendedName>
        <fullName evidence="2">DNA polymerase III subunit delta</fullName>
        <ecNumber evidence="1">2.7.7.7</ecNumber>
    </recommendedName>
</protein>
<evidence type="ECO:0000256" key="8">
    <source>
        <dbReference type="ARBA" id="ARBA00049244"/>
    </source>
</evidence>
<reference evidence="11 12" key="1">
    <citation type="journal article" date="2009" name="PLoS Genet.">
        <title>Localized plasticity in the streamlined genomes of vinyl chloride respiring Dehalococcoides.</title>
        <authorList>
            <person name="McMurdie P.J."/>
            <person name="Behrens S.F."/>
            <person name="Muller J.A."/>
            <person name="Goke J."/>
            <person name="Ritalahti K.M."/>
            <person name="Wagner R."/>
            <person name="Goltsman E."/>
            <person name="Lapidus A."/>
            <person name="Holmes S."/>
            <person name="Loffler F.E."/>
            <person name="Spormann A.M."/>
        </authorList>
    </citation>
    <scope>NUCLEOTIDE SEQUENCE [LARGE SCALE GENOMIC DNA]</scope>
    <source>
        <strain evidence="11 12">VS</strain>
    </source>
</reference>
<keyword evidence="5" id="KW-0235">DNA replication</keyword>
<dbReference type="Gene3D" id="1.10.8.60">
    <property type="match status" value="1"/>
</dbReference>
<dbReference type="eggNOG" id="COG1466">
    <property type="taxonomic scope" value="Bacteria"/>
</dbReference>
<feature type="domain" description="DNA polymerase III delta N-terminal" evidence="9">
    <location>
        <begin position="80"/>
        <end position="186"/>
    </location>
</feature>
<keyword evidence="4" id="KW-0548">Nucleotidyltransferase</keyword>
<dbReference type="InterPro" id="IPR027417">
    <property type="entry name" value="P-loop_NTPase"/>
</dbReference>
<dbReference type="PANTHER" id="PTHR34388">
    <property type="entry name" value="DNA POLYMERASE III SUBUNIT DELTA"/>
    <property type="match status" value="1"/>
</dbReference>
<dbReference type="InterPro" id="IPR005790">
    <property type="entry name" value="DNA_polIII_delta"/>
</dbReference>
<keyword evidence="6" id="KW-0239">DNA-directed DNA polymerase</keyword>
<dbReference type="SUPFAM" id="SSF48019">
    <property type="entry name" value="post-AAA+ oligomerization domain-like"/>
    <property type="match status" value="1"/>
</dbReference>
<dbReference type="InterPro" id="IPR048466">
    <property type="entry name" value="DNA_pol3_delta-like_C"/>
</dbReference>
<gene>
    <name evidence="11" type="primary">holA</name>
    <name evidence="11" type="ordered locus">DhcVS_47</name>
</gene>
<dbReference type="KEGG" id="dev:DhcVS_47"/>
<dbReference type="Proteomes" id="UP000002506">
    <property type="component" value="Chromosome"/>
</dbReference>
<dbReference type="GO" id="GO:0003677">
    <property type="term" value="F:DNA binding"/>
    <property type="evidence" value="ECO:0007669"/>
    <property type="project" value="InterPro"/>
</dbReference>
<evidence type="ECO:0000256" key="6">
    <source>
        <dbReference type="ARBA" id="ARBA00022932"/>
    </source>
</evidence>
<dbReference type="InterPro" id="IPR010372">
    <property type="entry name" value="DNA_pol3_delta_N"/>
</dbReference>
<evidence type="ECO:0000313" key="11">
    <source>
        <dbReference type="EMBL" id="ACZ61223.1"/>
    </source>
</evidence>
<dbReference type="Pfam" id="PF06144">
    <property type="entry name" value="DNA_pol3_delta"/>
    <property type="match status" value="1"/>
</dbReference>
<evidence type="ECO:0000259" key="10">
    <source>
        <dbReference type="Pfam" id="PF21694"/>
    </source>
</evidence>
<evidence type="ECO:0000256" key="4">
    <source>
        <dbReference type="ARBA" id="ARBA00022695"/>
    </source>
</evidence>
<dbReference type="InterPro" id="IPR008921">
    <property type="entry name" value="DNA_pol3_clamp-load_cplx_C"/>
</dbReference>
<name>D2BK11_DEHMV</name>
<organism evidence="11 12">
    <name type="scientific">Dehalococcoides mccartyi (strain VS)</name>
    <dbReference type="NCBI Taxonomy" id="311424"/>
    <lineage>
        <taxon>Bacteria</taxon>
        <taxon>Bacillati</taxon>
        <taxon>Chloroflexota</taxon>
        <taxon>Dehalococcoidia</taxon>
        <taxon>Dehalococcoidales</taxon>
        <taxon>Dehalococcoidaceae</taxon>
        <taxon>Dehalococcoides</taxon>
    </lineage>
</organism>
<proteinExistence type="inferred from homology"/>
<dbReference type="PANTHER" id="PTHR34388:SF1">
    <property type="entry name" value="DNA POLYMERASE III SUBUNIT DELTA"/>
    <property type="match status" value="1"/>
</dbReference>
<evidence type="ECO:0000256" key="1">
    <source>
        <dbReference type="ARBA" id="ARBA00012417"/>
    </source>
</evidence>
<evidence type="ECO:0000256" key="5">
    <source>
        <dbReference type="ARBA" id="ARBA00022705"/>
    </source>
</evidence>
<dbReference type="HOGENOM" id="CLU_044694_2_2_0"/>
<dbReference type="SUPFAM" id="SSF52540">
    <property type="entry name" value="P-loop containing nucleoside triphosphate hydrolases"/>
    <property type="match status" value="1"/>
</dbReference>
<dbReference type="GO" id="GO:0009360">
    <property type="term" value="C:DNA polymerase III complex"/>
    <property type="evidence" value="ECO:0007669"/>
    <property type="project" value="InterPro"/>
</dbReference>
<dbReference type="NCBIfam" id="TIGR01128">
    <property type="entry name" value="holA"/>
    <property type="match status" value="1"/>
</dbReference>
<dbReference type="AlphaFoldDB" id="D2BK11"/>
<accession>D2BK11</accession>
<evidence type="ECO:0000313" key="12">
    <source>
        <dbReference type="Proteomes" id="UP000002506"/>
    </source>
</evidence>
<evidence type="ECO:0000256" key="3">
    <source>
        <dbReference type="ARBA" id="ARBA00022679"/>
    </source>
</evidence>
<keyword evidence="3" id="KW-0808">Transferase</keyword>
<comment type="catalytic activity">
    <reaction evidence="8">
        <text>DNA(n) + a 2'-deoxyribonucleoside 5'-triphosphate = DNA(n+1) + diphosphate</text>
        <dbReference type="Rhea" id="RHEA:22508"/>
        <dbReference type="Rhea" id="RHEA-COMP:17339"/>
        <dbReference type="Rhea" id="RHEA-COMP:17340"/>
        <dbReference type="ChEBI" id="CHEBI:33019"/>
        <dbReference type="ChEBI" id="CHEBI:61560"/>
        <dbReference type="ChEBI" id="CHEBI:173112"/>
        <dbReference type="EC" id="2.7.7.7"/>
    </reaction>
</comment>
<dbReference type="Gene3D" id="1.20.272.10">
    <property type="match status" value="1"/>
</dbReference>
<sequence length="419" mass="46176">MFNGLFPYLRGYFHIIGNGNMFAEFVGHYNFFGHCFKSSKCSLRADCNIMQGSFALNFKGYAPVSLCYNISRRWLLNLLYIFTGSDDFSLKERLKQIKLALGDESLSSANTTMLEGKNLTAAELQNYVQTVPFLAPARLVIVNGLLERFEGSKGKAAAKDTASKTSPDEFARALSNLPPTTLAVLLDYTSSKDGDYREKEKVSALASNPLFKLVSPGAEVKHFAPLSAQNLPGWVMQRAKQSSIQMSVPAARLLARFVGADLWTLSSEIEKLGLYAQGRVIEEADVENMVGYAQEVNIFALVDAVLDCKVKDAQQSLTAFTAGGGSPGFLLFMLVRQLRLMVRYTALKKRGLKEAEIFKAMGGSEYALRKTASQAACQNMDSLKAIYSKLLETDFNIKTGRFEPELAMGLLVAELCGRK</sequence>
<feature type="domain" description="DNA polymerase III delta subunit-like C-terminal" evidence="10">
    <location>
        <begin position="296"/>
        <end position="414"/>
    </location>
</feature>
<dbReference type="Pfam" id="PF21694">
    <property type="entry name" value="DNA_pol3_delta_C"/>
    <property type="match status" value="1"/>
</dbReference>
<evidence type="ECO:0000256" key="7">
    <source>
        <dbReference type="ARBA" id="ARBA00034754"/>
    </source>
</evidence>
<dbReference type="GO" id="GO:0003887">
    <property type="term" value="F:DNA-directed DNA polymerase activity"/>
    <property type="evidence" value="ECO:0007669"/>
    <property type="project" value="UniProtKB-KW"/>
</dbReference>
<evidence type="ECO:0000256" key="2">
    <source>
        <dbReference type="ARBA" id="ARBA00017703"/>
    </source>
</evidence>
<dbReference type="CDD" id="cd18138">
    <property type="entry name" value="HLD_clamp_pol_III_delta"/>
    <property type="match status" value="1"/>
</dbReference>